<dbReference type="GO" id="GO:0005524">
    <property type="term" value="F:ATP binding"/>
    <property type="evidence" value="ECO:0007669"/>
    <property type="project" value="UniProtKB-KW"/>
</dbReference>
<dbReference type="Gene3D" id="2.70.150.10">
    <property type="entry name" value="Calcium-transporting ATPase, cytoplasmic transduction domain A"/>
    <property type="match status" value="1"/>
</dbReference>
<keyword evidence="3 10" id="KW-0812">Transmembrane</keyword>
<dbReference type="GO" id="GO:1902600">
    <property type="term" value="P:proton transmembrane transport"/>
    <property type="evidence" value="ECO:0007669"/>
    <property type="project" value="TreeGrafter"/>
</dbReference>
<feature type="transmembrane region" description="Helical" evidence="10">
    <location>
        <begin position="832"/>
        <end position="851"/>
    </location>
</feature>
<dbReference type="STRING" id="1150469.RSPPHO_02057"/>
<dbReference type="SUPFAM" id="SSF81653">
    <property type="entry name" value="Calcium ATPase, transduction domain A"/>
    <property type="match status" value="1"/>
</dbReference>
<feature type="region of interest" description="Disordered" evidence="9">
    <location>
        <begin position="1"/>
        <end position="31"/>
    </location>
</feature>
<feature type="domain" description="Cation-transporting P-type ATPase N-terminal" evidence="11">
    <location>
        <begin position="1"/>
        <end position="67"/>
    </location>
</feature>
<evidence type="ECO:0000259" key="11">
    <source>
        <dbReference type="SMART" id="SM00831"/>
    </source>
</evidence>
<dbReference type="GO" id="GO:0005391">
    <property type="term" value="F:P-type sodium:potassium-exchanging transporter activity"/>
    <property type="evidence" value="ECO:0007669"/>
    <property type="project" value="TreeGrafter"/>
</dbReference>
<dbReference type="InterPro" id="IPR050510">
    <property type="entry name" value="Cation_transp_ATPase_P-type"/>
</dbReference>
<evidence type="ECO:0000256" key="5">
    <source>
        <dbReference type="ARBA" id="ARBA00022840"/>
    </source>
</evidence>
<dbReference type="KEGG" id="rpm:RSPPHO_02057"/>
<comment type="subcellular location">
    <subcellularLocation>
        <location evidence="1">Membrane</location>
        <topology evidence="1">Multi-pass membrane protein</topology>
    </subcellularLocation>
</comment>
<dbReference type="InterPro" id="IPR018303">
    <property type="entry name" value="ATPase_P-typ_P_site"/>
</dbReference>
<dbReference type="AlphaFoldDB" id="H6SL18"/>
<evidence type="ECO:0000256" key="4">
    <source>
        <dbReference type="ARBA" id="ARBA00022741"/>
    </source>
</evidence>
<dbReference type="OrthoDB" id="391538at2"/>
<evidence type="ECO:0000256" key="7">
    <source>
        <dbReference type="ARBA" id="ARBA00022989"/>
    </source>
</evidence>
<dbReference type="InterPro" id="IPR036412">
    <property type="entry name" value="HAD-like_sf"/>
</dbReference>
<dbReference type="Proteomes" id="UP000033220">
    <property type="component" value="Chromosome DSM 122"/>
</dbReference>
<evidence type="ECO:0000256" key="8">
    <source>
        <dbReference type="ARBA" id="ARBA00023136"/>
    </source>
</evidence>
<dbReference type="Gene3D" id="1.20.1110.10">
    <property type="entry name" value="Calcium-transporting ATPase, transmembrane domain"/>
    <property type="match status" value="2"/>
</dbReference>
<keyword evidence="6" id="KW-1278">Translocase</keyword>
<dbReference type="InterPro" id="IPR023298">
    <property type="entry name" value="ATPase_P-typ_TM_dom_sf"/>
</dbReference>
<feature type="transmembrane region" description="Helical" evidence="10">
    <location>
        <begin position="763"/>
        <end position="781"/>
    </location>
</feature>
<proteinExistence type="inferred from homology"/>
<dbReference type="SFLD" id="SFLDG00002">
    <property type="entry name" value="C1.7:_P-type_atpase_like"/>
    <property type="match status" value="1"/>
</dbReference>
<feature type="transmembrane region" description="Helical" evidence="10">
    <location>
        <begin position="726"/>
        <end position="751"/>
    </location>
</feature>
<evidence type="ECO:0000313" key="12">
    <source>
        <dbReference type="EMBL" id="CCG08683.1"/>
    </source>
</evidence>
<dbReference type="InterPro" id="IPR008250">
    <property type="entry name" value="ATPase_P-typ_transduc_dom_A_sf"/>
</dbReference>
<evidence type="ECO:0000256" key="1">
    <source>
        <dbReference type="ARBA" id="ARBA00004141"/>
    </source>
</evidence>
<feature type="transmembrane region" description="Helical" evidence="10">
    <location>
        <begin position="269"/>
        <end position="293"/>
    </location>
</feature>
<dbReference type="Pfam" id="PF00122">
    <property type="entry name" value="E1-E2_ATPase"/>
    <property type="match status" value="1"/>
</dbReference>
<feature type="transmembrane region" description="Helical" evidence="10">
    <location>
        <begin position="235"/>
        <end position="257"/>
    </location>
</feature>
<dbReference type="Gene3D" id="3.40.1110.10">
    <property type="entry name" value="Calcium-transporting ATPase, cytoplasmic domain N"/>
    <property type="match status" value="2"/>
</dbReference>
<evidence type="ECO:0000256" key="10">
    <source>
        <dbReference type="SAM" id="Phobius"/>
    </source>
</evidence>
<dbReference type="SUPFAM" id="SSF81665">
    <property type="entry name" value="Calcium ATPase, transmembrane domain M"/>
    <property type="match status" value="1"/>
</dbReference>
<dbReference type="Pfam" id="PF00690">
    <property type="entry name" value="Cation_ATPase_N"/>
    <property type="match status" value="1"/>
</dbReference>
<comment type="similarity">
    <text evidence="2">Belongs to the cation transport ATPase (P-type) (TC 3.A.3) family. Type IIA subfamily.</text>
</comment>
<gene>
    <name evidence="12" type="primary">pma1</name>
    <name evidence="12" type="ORF">RSPPHO_02057</name>
</gene>
<dbReference type="PANTHER" id="PTHR43294">
    <property type="entry name" value="SODIUM/POTASSIUM-TRANSPORTING ATPASE SUBUNIT ALPHA"/>
    <property type="match status" value="1"/>
</dbReference>
<sequence>MPSGQDDRAIRQGLETSEADRRHREEGDNVLPRPGRRPLLRIWGEVLQEPMLALLLGGGAVYLALGNTRDAVILLTFASVSVLITVVQEARTERVLEALRDLTSPRALVIRGGKRLRVAGREVVRGDSVVLAEGDRVPADAVLVVSDDLQADESLLTGESMPVRKRARIDGEACDALRPGGDDTPGVFSGSLVVRGTGIAVVSAIGPRSEIGKIGQSLNTVAREPPRLRRQTRRLVLLFALGGGAVSLLVVVLYGLLRGSWLDAVLAGIAIGMSMLPEEFPVVLTVFMAMGAWRISQARVLTRRAAAIETLGSATVLCTDKTGTLTQNHMSIVEMRRGDATLRPFAVPSSLEHAPAQPIPEAFWELVTVGCLASAPIPVDPMDRAFHDLARELLPPTGLPPGAGEVLVRQYGLRPSLLAVTHVWQGADPSVPARIASKGAPEAMALLCRLDPTARAALAEAAAALALGGRRVLGVARATIAGPPWPDSPQDLTFQFLGLVGLADPLRPSVPKALQDCRSAGIRVVMITGDSLATAREIARQAGIKADDGLTGDDIAGMTEEALAVRVRTASVFARIMPEQKLRLVLALKADGEIVAMTGDGVNDAPSLKAAHIGIAMGGRGTDVAREASSIVLLDDDFGSIVKSIRLGRRIYDNIRKATGFIFAVHVPIAGMALLPLVFGLPIVFTPMHIAFLEMVIDPVCSLVFEAETEENDVMNRPPRPPTEALFPAAMIWWSIFQGALAFAVVAGLFVMGLRSGMPEAEGRTLAFFSLVLCILVLILVNRSSSASIVSALRRPNPMLLGVIGVVVVMLALTVLSPFVREVFRFHPLSGVDLLIVLGAGVGLLATLDLAKVVRLRMTRRSVP</sequence>
<dbReference type="InterPro" id="IPR023299">
    <property type="entry name" value="ATPase_P-typ_cyto_dom_N"/>
</dbReference>
<dbReference type="SUPFAM" id="SSF56784">
    <property type="entry name" value="HAD-like"/>
    <property type="match status" value="1"/>
</dbReference>
<feature type="compositionally biased region" description="Basic and acidic residues" evidence="9">
    <location>
        <begin position="18"/>
        <end position="27"/>
    </location>
</feature>
<keyword evidence="13" id="KW-1185">Reference proteome</keyword>
<dbReference type="SFLD" id="SFLDF00027">
    <property type="entry name" value="p-type_atpase"/>
    <property type="match status" value="1"/>
</dbReference>
<evidence type="ECO:0000256" key="3">
    <source>
        <dbReference type="ARBA" id="ARBA00022692"/>
    </source>
</evidence>
<dbReference type="PROSITE" id="PS00154">
    <property type="entry name" value="ATPASE_E1_E2"/>
    <property type="match status" value="1"/>
</dbReference>
<dbReference type="PRINTS" id="PR00119">
    <property type="entry name" value="CATATPASE"/>
</dbReference>
<dbReference type="GO" id="GO:0006883">
    <property type="term" value="P:intracellular sodium ion homeostasis"/>
    <property type="evidence" value="ECO:0007669"/>
    <property type="project" value="TreeGrafter"/>
</dbReference>
<dbReference type="Gene3D" id="3.40.50.1000">
    <property type="entry name" value="HAD superfamily/HAD-like"/>
    <property type="match status" value="2"/>
</dbReference>
<dbReference type="GO" id="GO:0030007">
    <property type="term" value="P:intracellular potassium ion homeostasis"/>
    <property type="evidence" value="ECO:0007669"/>
    <property type="project" value="TreeGrafter"/>
</dbReference>
<dbReference type="Pfam" id="PF00702">
    <property type="entry name" value="Hydrolase"/>
    <property type="match status" value="1"/>
</dbReference>
<evidence type="ECO:0000313" key="13">
    <source>
        <dbReference type="Proteomes" id="UP000033220"/>
    </source>
</evidence>
<dbReference type="EMBL" id="HE663493">
    <property type="protein sequence ID" value="CCG08683.1"/>
    <property type="molecule type" value="Genomic_DNA"/>
</dbReference>
<feature type="compositionally biased region" description="Basic and acidic residues" evidence="9">
    <location>
        <begin position="1"/>
        <end position="10"/>
    </location>
</feature>
<dbReference type="SFLD" id="SFLDS00003">
    <property type="entry name" value="Haloacid_Dehalogenase"/>
    <property type="match status" value="1"/>
</dbReference>
<dbReference type="HOGENOM" id="CLU_002360_2_1_5"/>
<dbReference type="InterPro" id="IPR004014">
    <property type="entry name" value="ATPase_P-typ_cation-transptr_N"/>
</dbReference>
<organism evidence="12 13">
    <name type="scientific">Pararhodospirillum photometricum DSM 122</name>
    <dbReference type="NCBI Taxonomy" id="1150469"/>
    <lineage>
        <taxon>Bacteria</taxon>
        <taxon>Pseudomonadati</taxon>
        <taxon>Pseudomonadota</taxon>
        <taxon>Alphaproteobacteria</taxon>
        <taxon>Rhodospirillales</taxon>
        <taxon>Rhodospirillaceae</taxon>
        <taxon>Pararhodospirillum</taxon>
    </lineage>
</organism>
<keyword evidence="5" id="KW-0067">ATP-binding</keyword>
<protein>
    <submittedName>
        <fullName evidence="12">Cation-transporting ATPase Pma1, putative</fullName>
    </submittedName>
</protein>
<evidence type="ECO:0000256" key="9">
    <source>
        <dbReference type="SAM" id="MobiDB-lite"/>
    </source>
</evidence>
<dbReference type="NCBIfam" id="TIGR01494">
    <property type="entry name" value="ATPase_P-type"/>
    <property type="match status" value="2"/>
</dbReference>
<keyword evidence="4" id="KW-0547">Nucleotide-binding</keyword>
<dbReference type="InterPro" id="IPR001757">
    <property type="entry name" value="P_typ_ATPase"/>
</dbReference>
<reference evidence="12 13" key="1">
    <citation type="submission" date="2012-02" db="EMBL/GenBank/DDBJ databases">
        <title>Shotgun genome sequence of Phaeospirillum photometricum DSM 122.</title>
        <authorList>
            <person name="Duquesne K."/>
            <person name="Sturgis J."/>
        </authorList>
    </citation>
    <scope>NUCLEOTIDE SEQUENCE [LARGE SCALE GENOMIC DNA]</scope>
    <source>
        <strain evidence="13">DSM122</strain>
    </source>
</reference>
<keyword evidence="7 10" id="KW-1133">Transmembrane helix</keyword>
<dbReference type="InterPro" id="IPR044492">
    <property type="entry name" value="P_typ_ATPase_HD_dom"/>
</dbReference>
<dbReference type="GO" id="GO:0036376">
    <property type="term" value="P:sodium ion export across plasma membrane"/>
    <property type="evidence" value="ECO:0007669"/>
    <property type="project" value="TreeGrafter"/>
</dbReference>
<dbReference type="RefSeq" id="WP_014415317.1">
    <property type="nucleotide sequence ID" value="NC_017059.1"/>
</dbReference>
<keyword evidence="8 10" id="KW-0472">Membrane</keyword>
<dbReference type="GO" id="GO:0016887">
    <property type="term" value="F:ATP hydrolysis activity"/>
    <property type="evidence" value="ECO:0007669"/>
    <property type="project" value="InterPro"/>
</dbReference>
<dbReference type="Pfam" id="PF00689">
    <property type="entry name" value="Cation_ATPase_C"/>
    <property type="match status" value="1"/>
</dbReference>
<dbReference type="InterPro" id="IPR023214">
    <property type="entry name" value="HAD_sf"/>
</dbReference>
<dbReference type="SMART" id="SM00831">
    <property type="entry name" value="Cation_ATPase_N"/>
    <property type="match status" value="1"/>
</dbReference>
<dbReference type="GO" id="GO:1990573">
    <property type="term" value="P:potassium ion import across plasma membrane"/>
    <property type="evidence" value="ECO:0007669"/>
    <property type="project" value="TreeGrafter"/>
</dbReference>
<evidence type="ECO:0000256" key="2">
    <source>
        <dbReference type="ARBA" id="ARBA00005675"/>
    </source>
</evidence>
<evidence type="ECO:0000256" key="6">
    <source>
        <dbReference type="ARBA" id="ARBA00022967"/>
    </source>
</evidence>
<dbReference type="SUPFAM" id="SSF81660">
    <property type="entry name" value="Metal cation-transporting ATPase, ATP-binding domain N"/>
    <property type="match status" value="1"/>
</dbReference>
<dbReference type="InterPro" id="IPR006068">
    <property type="entry name" value="ATPase_P-typ_cation-transptr_C"/>
</dbReference>
<feature type="transmembrane region" description="Helical" evidence="10">
    <location>
        <begin position="658"/>
        <end position="679"/>
    </location>
</feature>
<dbReference type="InterPro" id="IPR059000">
    <property type="entry name" value="ATPase_P-type_domA"/>
</dbReference>
<feature type="transmembrane region" description="Helical" evidence="10">
    <location>
        <begin position="801"/>
        <end position="820"/>
    </location>
</feature>
<dbReference type="PRINTS" id="PR00120">
    <property type="entry name" value="HATPASE"/>
</dbReference>
<name>H6SL18_PARPM</name>
<dbReference type="GO" id="GO:0005886">
    <property type="term" value="C:plasma membrane"/>
    <property type="evidence" value="ECO:0007669"/>
    <property type="project" value="TreeGrafter"/>
</dbReference>
<dbReference type="eggNOG" id="COG0474">
    <property type="taxonomic scope" value="Bacteria"/>
</dbReference>
<dbReference type="PANTHER" id="PTHR43294:SF20">
    <property type="entry name" value="P-TYPE ATPASE"/>
    <property type="match status" value="1"/>
</dbReference>
<dbReference type="PATRIC" id="fig|1150469.3.peg.2318"/>
<accession>H6SL18</accession>